<evidence type="ECO:0000313" key="2">
    <source>
        <dbReference type="EMBL" id="HGT39193.1"/>
    </source>
</evidence>
<feature type="region of interest" description="Disordered" evidence="1">
    <location>
        <begin position="462"/>
        <end position="483"/>
    </location>
</feature>
<feature type="region of interest" description="Disordered" evidence="1">
    <location>
        <begin position="528"/>
        <end position="562"/>
    </location>
</feature>
<proteinExistence type="predicted"/>
<evidence type="ECO:0000256" key="1">
    <source>
        <dbReference type="SAM" id="MobiDB-lite"/>
    </source>
</evidence>
<feature type="compositionally biased region" description="Low complexity" evidence="1">
    <location>
        <begin position="462"/>
        <end position="481"/>
    </location>
</feature>
<dbReference type="AlphaFoldDB" id="A0A7C4LKM1"/>
<gene>
    <name evidence="2" type="ORF">ENS64_08020</name>
</gene>
<organism evidence="2">
    <name type="scientific">Schlesneria paludicola</name>
    <dbReference type="NCBI Taxonomy" id="360056"/>
    <lineage>
        <taxon>Bacteria</taxon>
        <taxon>Pseudomonadati</taxon>
        <taxon>Planctomycetota</taxon>
        <taxon>Planctomycetia</taxon>
        <taxon>Planctomycetales</taxon>
        <taxon>Planctomycetaceae</taxon>
        <taxon>Schlesneria</taxon>
    </lineage>
</organism>
<accession>A0A7C4LKM1</accession>
<name>A0A7C4LKM1_9PLAN</name>
<reference evidence="2" key="1">
    <citation type="journal article" date="2020" name="mSystems">
        <title>Genome- and Community-Level Interaction Insights into Carbon Utilization and Element Cycling Functions of Hydrothermarchaeota in Hydrothermal Sediment.</title>
        <authorList>
            <person name="Zhou Z."/>
            <person name="Liu Y."/>
            <person name="Xu W."/>
            <person name="Pan J."/>
            <person name="Luo Z.H."/>
            <person name="Li M."/>
        </authorList>
    </citation>
    <scope>NUCLEOTIDE SEQUENCE [LARGE SCALE GENOMIC DNA]</scope>
    <source>
        <strain evidence="2">SpSt-508</strain>
    </source>
</reference>
<comment type="caution">
    <text evidence="2">The sequence shown here is derived from an EMBL/GenBank/DDBJ whole genome shotgun (WGS) entry which is preliminary data.</text>
</comment>
<protein>
    <recommendedName>
        <fullName evidence="3">Organic solvent tolerance-like N-terminal domain-containing protein</fullName>
    </recommendedName>
</protein>
<evidence type="ECO:0008006" key="3">
    <source>
        <dbReference type="Google" id="ProtNLM"/>
    </source>
</evidence>
<dbReference type="EMBL" id="DSVQ01000012">
    <property type="protein sequence ID" value="HGT39193.1"/>
    <property type="molecule type" value="Genomic_DNA"/>
</dbReference>
<sequence length="975" mass="107515">MMRRLLVTATTAGSLIGLYFAYAALLRPVVEVPLAPPRPAAGVDAEPPRPLENVRIAQEHLSHQKWAASAKYHLRSQQAFVYTNDLQPEGREGRVRLRPFALAWVEVHPDTQTEQVFTVVSESALVKFAGSYEVSNPDPGRVVFAALDGPAQVAGPNGLLIDGRNFFFSESSANLWSDHAVKFAYAGSLGSADGIEIDLIPQQGPPRKDRPHIFGASAVRLRRNVNMQLQLKQGREPLTLTVRAGGFVYDLIARQAVYTTNVQASRMTGPEQYDWIDCDQLTVEFAGGDAPGTGASSATAEYQQLDQRLEFRRLHAESLPPSDPQRKRKPVLLVSHAHQLEVTAEELVYDGEQRWLSLRAADGVKIRQQQGLNQLKAPQVVLQLAEGGRLAGAWCRGPGWLVHRVERSADVVFAADWRQELRYQPDPVSGLDMWELGDSATFRQPAEGTALGGDYIRLWATGPTSSPGSAPSNDAAPNSAALSGSTQVLDPKFVGGLQPRRMEAVGNVVLVSPRLEARCQRLEGWIEPEDAAPTPNSGEVVRPVSGLANHSATSPSNQQPAAEPFQAHAEYIGVRLRKRGQSTPELAEVWTEGRVVLRQPQPAGQPPRTITGTRVHLQNGGSNEQVVQIAGQPAQLRDAGFYLEAQQAIQLDRAENRVWTDSPGALQLLLKEDLRGTPLPKPQPLDVTWKERMAFDGTAATFTGQVTARFGDSQMTCQQLRVVLSEPVSFTDLQRTSGAVQVRSVHCRDDVQFQNFTYDRQQIIEVQRAQVWELYLDRATGLAQAQGPGEMRMWRRGQAPRAGLGPQQSAKANRPVELEPADWEYTFVKFNGRMEGNLERRYANFYERVEIVHGPVPTAQAAINRDALPRGGGWMRCDELQVMQLPAADRSRGYIQVVGQGNVDLEGREFFAKADQVVYDEAKGAYTLRGFGRTARLWHEKQPGRTSPTELQGMVYNPETRELRAVVVGGEGSSR</sequence>
<feature type="compositionally biased region" description="Polar residues" evidence="1">
    <location>
        <begin position="548"/>
        <end position="560"/>
    </location>
</feature>